<dbReference type="PANTHER" id="PTHR48078">
    <property type="entry name" value="THREONINE DEHYDRATASE, MITOCHONDRIAL-RELATED"/>
    <property type="match status" value="1"/>
</dbReference>
<comment type="similarity">
    <text evidence="2">Belongs to the serine/threonine dehydratase family.</text>
</comment>
<proteinExistence type="inferred from homology"/>
<reference evidence="6" key="1">
    <citation type="submission" date="2020-07" db="EMBL/GenBank/DDBJ databases">
        <title>Huge and variable diversity of episymbiotic CPR bacteria and DPANN archaea in groundwater ecosystems.</title>
        <authorList>
            <person name="He C.Y."/>
            <person name="Keren R."/>
            <person name="Whittaker M."/>
            <person name="Farag I.F."/>
            <person name="Doudna J."/>
            <person name="Cate J.H.D."/>
            <person name="Banfield J.F."/>
        </authorList>
    </citation>
    <scope>NUCLEOTIDE SEQUENCE</scope>
    <source>
        <strain evidence="6">NC_groundwater_580_Pr5_B-0.1um_64_19</strain>
    </source>
</reference>
<dbReference type="InterPro" id="IPR001926">
    <property type="entry name" value="TrpB-like_PALP"/>
</dbReference>
<dbReference type="GO" id="GO:0006567">
    <property type="term" value="P:L-threonine catabolic process"/>
    <property type="evidence" value="ECO:0007669"/>
    <property type="project" value="TreeGrafter"/>
</dbReference>
<dbReference type="InterPro" id="IPR036052">
    <property type="entry name" value="TrpB-like_PALP_sf"/>
</dbReference>
<dbReference type="GO" id="GO:0003941">
    <property type="term" value="F:L-serine ammonia-lyase activity"/>
    <property type="evidence" value="ECO:0007669"/>
    <property type="project" value="TreeGrafter"/>
</dbReference>
<feature type="domain" description="Tryptophan synthase beta chain-like PALP" evidence="5">
    <location>
        <begin position="31"/>
        <end position="313"/>
    </location>
</feature>
<sequence length="326" mass="34943">MNPVQTETSTQLVTLADILAAQQRVKGVAFHTPLIPHPKVAGLYFKAESLQPIGAFKIRGAYNKIASLPDAERKRGVITYSSGNHAQAVTYAARAFGIRAVIVMPNNAPPVKQEGTRALGAEIVLVGPASSERLAKAEELSAKHGYVMVPPYDDPAVVAGQGTCGLEILADLPDVELVLAPVSGGGMLSGAATAIKLSGSKAKVFGVEPELAGDSQESFRLGKLVEWPAEKTTRTICDGLRTQSLGRLNFEHIRKYCDDIVTVTEDEIRRAIRELATEVHIVAEPSGAVTYAAWRWHRNELPPAEKIACIITGGNIDPKLLREVLA</sequence>
<keyword evidence="3" id="KW-0663">Pyridoxal phosphate</keyword>
<dbReference type="GO" id="GO:0009097">
    <property type="term" value="P:isoleucine biosynthetic process"/>
    <property type="evidence" value="ECO:0007669"/>
    <property type="project" value="TreeGrafter"/>
</dbReference>
<evidence type="ECO:0000313" key="6">
    <source>
        <dbReference type="EMBL" id="MBI2677878.1"/>
    </source>
</evidence>
<evidence type="ECO:0000256" key="3">
    <source>
        <dbReference type="ARBA" id="ARBA00022898"/>
    </source>
</evidence>
<dbReference type="FunFam" id="3.40.50.1100:FF:000007">
    <property type="entry name" value="L-threonine dehydratase catabolic TdcB"/>
    <property type="match status" value="1"/>
</dbReference>
<dbReference type="EMBL" id="JACPNR010000004">
    <property type="protein sequence ID" value="MBI2677878.1"/>
    <property type="molecule type" value="Genomic_DNA"/>
</dbReference>
<dbReference type="PANTHER" id="PTHR48078:SF6">
    <property type="entry name" value="L-THREONINE DEHYDRATASE CATABOLIC TDCB"/>
    <property type="match status" value="1"/>
</dbReference>
<comment type="caution">
    <text evidence="6">The sequence shown here is derived from an EMBL/GenBank/DDBJ whole genome shotgun (WGS) entry which is preliminary data.</text>
</comment>
<comment type="cofactor">
    <cofactor evidence="1">
        <name>pyridoxal 5'-phosphate</name>
        <dbReference type="ChEBI" id="CHEBI:597326"/>
    </cofactor>
</comment>
<dbReference type="GO" id="GO:0006565">
    <property type="term" value="P:L-serine catabolic process"/>
    <property type="evidence" value="ECO:0007669"/>
    <property type="project" value="TreeGrafter"/>
</dbReference>
<organism evidence="6 7">
    <name type="scientific">Candidatus Korobacter versatilis</name>
    <dbReference type="NCBI Taxonomy" id="658062"/>
    <lineage>
        <taxon>Bacteria</taxon>
        <taxon>Pseudomonadati</taxon>
        <taxon>Acidobacteriota</taxon>
        <taxon>Terriglobia</taxon>
        <taxon>Terriglobales</taxon>
        <taxon>Candidatus Korobacteraceae</taxon>
        <taxon>Candidatus Korobacter</taxon>
    </lineage>
</organism>
<evidence type="ECO:0000256" key="1">
    <source>
        <dbReference type="ARBA" id="ARBA00001933"/>
    </source>
</evidence>
<evidence type="ECO:0000256" key="4">
    <source>
        <dbReference type="ARBA" id="ARBA00023239"/>
    </source>
</evidence>
<evidence type="ECO:0000259" key="5">
    <source>
        <dbReference type="Pfam" id="PF00291"/>
    </source>
</evidence>
<evidence type="ECO:0000256" key="2">
    <source>
        <dbReference type="ARBA" id="ARBA00010869"/>
    </source>
</evidence>
<dbReference type="AlphaFoldDB" id="A0A932EPM2"/>
<dbReference type="SUPFAM" id="SSF53686">
    <property type="entry name" value="Tryptophan synthase beta subunit-like PLP-dependent enzymes"/>
    <property type="match status" value="1"/>
</dbReference>
<dbReference type="Proteomes" id="UP000779809">
    <property type="component" value="Unassembled WGS sequence"/>
</dbReference>
<dbReference type="Gene3D" id="3.40.50.1100">
    <property type="match status" value="2"/>
</dbReference>
<gene>
    <name evidence="6" type="ORF">HYX28_03765</name>
</gene>
<name>A0A932EPM2_9BACT</name>
<evidence type="ECO:0000313" key="7">
    <source>
        <dbReference type="Proteomes" id="UP000779809"/>
    </source>
</evidence>
<dbReference type="CDD" id="cd01562">
    <property type="entry name" value="Thr-dehyd"/>
    <property type="match status" value="1"/>
</dbReference>
<dbReference type="GO" id="GO:0004794">
    <property type="term" value="F:threonine deaminase activity"/>
    <property type="evidence" value="ECO:0007669"/>
    <property type="project" value="TreeGrafter"/>
</dbReference>
<keyword evidence="4" id="KW-0456">Lyase</keyword>
<dbReference type="InterPro" id="IPR050147">
    <property type="entry name" value="Ser/Thr_Dehydratase"/>
</dbReference>
<accession>A0A932EPM2</accession>
<protein>
    <submittedName>
        <fullName evidence="6">Threonine/serine dehydratase</fullName>
    </submittedName>
</protein>
<dbReference type="Pfam" id="PF00291">
    <property type="entry name" value="PALP"/>
    <property type="match status" value="1"/>
</dbReference>